<dbReference type="Proteomes" id="UP000062398">
    <property type="component" value="Chromosome"/>
</dbReference>
<organism evidence="2 8">
    <name type="scientific">Metallosphaera sedula</name>
    <dbReference type="NCBI Taxonomy" id="43687"/>
    <lineage>
        <taxon>Archaea</taxon>
        <taxon>Thermoproteota</taxon>
        <taxon>Thermoprotei</taxon>
        <taxon>Sulfolobales</taxon>
        <taxon>Sulfolobaceae</taxon>
        <taxon>Metallosphaera</taxon>
    </lineage>
</organism>
<dbReference type="Gene3D" id="1.10.10.10">
    <property type="entry name" value="Winged helix-like DNA-binding domain superfamily/Winged helix DNA-binding domain"/>
    <property type="match status" value="1"/>
</dbReference>
<reference evidence="7 9" key="3">
    <citation type="submission" date="2015-07" db="EMBL/GenBank/DDBJ databases">
        <title>Physiological, transcriptional responses and genome re-sequencing of acid resistant extremely thermoacidophilic Metallosphaera sedula SARC-M1.</title>
        <authorList>
            <person name="Ai C."/>
            <person name="McCarthy S."/>
            <person name="Eckrich V."/>
            <person name="Rudrappa D."/>
            <person name="Qiu G."/>
            <person name="Blum P."/>
        </authorList>
    </citation>
    <scope>NUCLEOTIDE SEQUENCE [LARGE SCALE GENOMIC DNA]</scope>
    <source>
        <strain evidence="7 9">SARC-M1</strain>
    </source>
</reference>
<dbReference type="Proteomes" id="UP000068832">
    <property type="component" value="Chromosome"/>
</dbReference>
<evidence type="ECO:0000313" key="12">
    <source>
        <dbReference type="Proteomes" id="UP000062475"/>
    </source>
</evidence>
<dbReference type="EMBL" id="CP012175">
    <property type="protein sequence ID" value="AKV80555.1"/>
    <property type="molecule type" value="Genomic_DNA"/>
</dbReference>
<evidence type="ECO:0000313" key="5">
    <source>
        <dbReference type="EMBL" id="AKV78310.1"/>
    </source>
</evidence>
<dbReference type="GO" id="GO:0003700">
    <property type="term" value="F:DNA-binding transcription factor activity"/>
    <property type="evidence" value="ECO:0007669"/>
    <property type="project" value="InterPro"/>
</dbReference>
<name>A0A088E361_9CREN</name>
<dbReference type="Proteomes" id="UP000061362">
    <property type="component" value="Chromosome"/>
</dbReference>
<dbReference type="Proteomes" id="UP000029084">
    <property type="component" value="Chromosome"/>
</dbReference>
<reference evidence="10 11" key="2">
    <citation type="journal article" date="2015" name="Genome Announc.">
        <title>Complete Genome Sequences of Evolved Arsenate-Resistant Metallosphaera sedula Strains.</title>
        <authorList>
            <person name="Ai C."/>
            <person name="McCarthy S."/>
            <person name="Schackwitz W."/>
            <person name="Martin J."/>
            <person name="Lipzen A."/>
            <person name="Blum P."/>
        </authorList>
    </citation>
    <scope>NUCLEOTIDE SEQUENCE [LARGE SCALE GENOMIC DNA]</scope>
    <source>
        <strain evidence="5 11">ARS120-1</strain>
        <strain evidence="6 10">ARS120-2</strain>
        <strain evidence="3 13">ARS50-1</strain>
        <strain evidence="4 12">ARS50-2</strain>
    </source>
</reference>
<evidence type="ECO:0000259" key="1">
    <source>
        <dbReference type="PROSITE" id="PS50987"/>
    </source>
</evidence>
<dbReference type="InterPro" id="IPR011991">
    <property type="entry name" value="ArsR-like_HTH"/>
</dbReference>
<dbReference type="PANTHER" id="PTHR38600:SF1">
    <property type="entry name" value="TRANSCRIPTIONAL REGULATORY PROTEIN"/>
    <property type="match status" value="1"/>
</dbReference>
<dbReference type="SUPFAM" id="SSF46785">
    <property type="entry name" value="Winged helix' DNA-binding domain"/>
    <property type="match status" value="1"/>
</dbReference>
<dbReference type="EMBL" id="CP008822">
    <property type="protein sequence ID" value="AIM26879.1"/>
    <property type="molecule type" value="Genomic_DNA"/>
</dbReference>
<evidence type="ECO:0000313" key="4">
    <source>
        <dbReference type="EMBL" id="AKV76059.1"/>
    </source>
</evidence>
<dbReference type="CDD" id="cd00090">
    <property type="entry name" value="HTH_ARSR"/>
    <property type="match status" value="1"/>
</dbReference>
<dbReference type="AlphaFoldDB" id="A0A088E361"/>
<dbReference type="Pfam" id="PF01022">
    <property type="entry name" value="HTH_5"/>
    <property type="match status" value="1"/>
</dbReference>
<dbReference type="InterPro" id="IPR036390">
    <property type="entry name" value="WH_DNA-bd_sf"/>
</dbReference>
<dbReference type="OrthoDB" id="35765at2157"/>
<sequence>MMRKLDEVMSGKGWDTRRKILEELYMRPTTAYSLAKKLELNYSTVRYHLDLLERSGLVNHQKRGSRQVYVATKNVEVLKII</sequence>
<evidence type="ECO:0000313" key="8">
    <source>
        <dbReference type="Proteomes" id="UP000029084"/>
    </source>
</evidence>
<dbReference type="SMART" id="SM00418">
    <property type="entry name" value="HTH_ARSR"/>
    <property type="match status" value="1"/>
</dbReference>
<dbReference type="EMBL" id="CP012174">
    <property type="protein sequence ID" value="AKV78310.1"/>
    <property type="molecule type" value="Genomic_DNA"/>
</dbReference>
<reference evidence="2 8" key="1">
    <citation type="journal article" date="2014" name="J. Bacteriol.">
        <title>Role of an Archaeal PitA Transporter in the Copper and Arsenic Resistance of Metallosphaera sedula, an Extreme Thermoacidophile.</title>
        <authorList>
            <person name="McCarthy S."/>
            <person name="Ai C."/>
            <person name="Wheaton G."/>
            <person name="Tevatia R."/>
            <person name="Eckrich V."/>
            <person name="Kelly R."/>
            <person name="Blum P."/>
        </authorList>
    </citation>
    <scope>NUCLEOTIDE SEQUENCE [LARGE SCALE GENOMIC DNA]</scope>
    <source>
        <strain evidence="2 8">CuR1</strain>
    </source>
</reference>
<evidence type="ECO:0000313" key="13">
    <source>
        <dbReference type="Proteomes" id="UP000068832"/>
    </source>
</evidence>
<proteinExistence type="predicted"/>
<dbReference type="InterPro" id="IPR001845">
    <property type="entry name" value="HTH_ArsR_DNA-bd_dom"/>
</dbReference>
<evidence type="ECO:0000313" key="9">
    <source>
        <dbReference type="Proteomes" id="UP000056255"/>
    </source>
</evidence>
<dbReference type="Proteomes" id="UP000056255">
    <property type="component" value="Chromosome"/>
</dbReference>
<dbReference type="EMBL" id="CP012172">
    <property type="protein sequence ID" value="AKV73819.1"/>
    <property type="molecule type" value="Genomic_DNA"/>
</dbReference>
<evidence type="ECO:0000313" key="3">
    <source>
        <dbReference type="EMBL" id="AKV73819.1"/>
    </source>
</evidence>
<dbReference type="Proteomes" id="UP000062475">
    <property type="component" value="Chromosome"/>
</dbReference>
<dbReference type="OMA" id="EELYMRP"/>
<evidence type="ECO:0000313" key="10">
    <source>
        <dbReference type="Proteomes" id="UP000061362"/>
    </source>
</evidence>
<feature type="domain" description="HTH arsR-type" evidence="1">
    <location>
        <begin position="1"/>
        <end position="81"/>
    </location>
</feature>
<gene>
    <name evidence="2" type="ORF">HA72_0717</name>
    <name evidence="3" type="ORF">MsedA_0731</name>
    <name evidence="4" type="ORF">MsedB_0731</name>
    <name evidence="5" type="ORF">MsedC_0730</name>
    <name evidence="6" type="ORF">MsedD_0731</name>
    <name evidence="7" type="ORF">MsedE_0731</name>
</gene>
<evidence type="ECO:0000313" key="7">
    <source>
        <dbReference type="EMBL" id="AKV82803.1"/>
    </source>
</evidence>
<dbReference type="PATRIC" id="fig|43687.5.peg.733"/>
<evidence type="ECO:0000313" key="2">
    <source>
        <dbReference type="EMBL" id="AIM26879.1"/>
    </source>
</evidence>
<evidence type="ECO:0000313" key="6">
    <source>
        <dbReference type="EMBL" id="AKV80555.1"/>
    </source>
</evidence>
<accession>A0A088E361</accession>
<dbReference type="GeneID" id="97614222"/>
<dbReference type="EMBL" id="CP012176">
    <property type="protein sequence ID" value="AKV82803.1"/>
    <property type="molecule type" value="Genomic_DNA"/>
</dbReference>
<evidence type="ECO:0000313" key="11">
    <source>
        <dbReference type="Proteomes" id="UP000062398"/>
    </source>
</evidence>
<dbReference type="PROSITE" id="PS50987">
    <property type="entry name" value="HTH_ARSR_2"/>
    <property type="match status" value="1"/>
</dbReference>
<dbReference type="RefSeq" id="WP_012020679.1">
    <property type="nucleotide sequence ID" value="NZ_CP008822.1"/>
</dbReference>
<dbReference type="InterPro" id="IPR036388">
    <property type="entry name" value="WH-like_DNA-bd_sf"/>
</dbReference>
<dbReference type="EMBL" id="CP012173">
    <property type="protein sequence ID" value="AKV76059.1"/>
    <property type="molecule type" value="Genomic_DNA"/>
</dbReference>
<dbReference type="PANTHER" id="PTHR38600">
    <property type="entry name" value="TRANSCRIPTIONAL REGULATORY PROTEIN"/>
    <property type="match status" value="1"/>
</dbReference>
<protein>
    <submittedName>
        <fullName evidence="3">ArsR family transcriptional regulator</fullName>
    </submittedName>
    <submittedName>
        <fullName evidence="2">Transcriptional regulator, ArsR family</fullName>
    </submittedName>
</protein>